<keyword evidence="6" id="KW-0393">Immunoglobulin domain</keyword>
<evidence type="ECO:0000256" key="1">
    <source>
        <dbReference type="ARBA" id="ARBA00004479"/>
    </source>
</evidence>
<dbReference type="SUPFAM" id="SSF48726">
    <property type="entry name" value="Immunoglobulin"/>
    <property type="match status" value="7"/>
</dbReference>
<keyword evidence="4" id="KW-1015">Disulfide bond</keyword>
<feature type="domain" description="Ig-like" evidence="8">
    <location>
        <begin position="102"/>
        <end position="197"/>
    </location>
</feature>
<keyword evidence="3 7" id="KW-0472">Membrane</keyword>
<feature type="transmembrane region" description="Helical" evidence="7">
    <location>
        <begin position="812"/>
        <end position="836"/>
    </location>
</feature>
<dbReference type="PROSITE" id="PS50853">
    <property type="entry name" value="FN3"/>
    <property type="match status" value="1"/>
</dbReference>
<accession>A0A8X6R3S6</accession>
<evidence type="ECO:0000256" key="7">
    <source>
        <dbReference type="SAM" id="Phobius"/>
    </source>
</evidence>
<dbReference type="PANTHER" id="PTHR11640">
    <property type="entry name" value="NEPHRIN"/>
    <property type="match status" value="1"/>
</dbReference>
<dbReference type="InterPro" id="IPR007110">
    <property type="entry name" value="Ig-like_dom"/>
</dbReference>
<name>A0A8X6R3S6_NEPPI</name>
<keyword evidence="11" id="KW-1185">Reference proteome</keyword>
<dbReference type="InterPro" id="IPR003599">
    <property type="entry name" value="Ig_sub"/>
</dbReference>
<feature type="domain" description="Ig-like" evidence="8">
    <location>
        <begin position="592"/>
        <end position="679"/>
    </location>
</feature>
<feature type="domain" description="Ig-like" evidence="8">
    <location>
        <begin position="8"/>
        <end position="97"/>
    </location>
</feature>
<dbReference type="OrthoDB" id="10028801at2759"/>
<dbReference type="InterPro" id="IPR013098">
    <property type="entry name" value="Ig_I-set"/>
</dbReference>
<dbReference type="InterPro" id="IPR036116">
    <property type="entry name" value="FN3_sf"/>
</dbReference>
<comment type="subcellular location">
    <subcellularLocation>
        <location evidence="1">Membrane</location>
        <topology evidence="1">Single-pass type I membrane protein</topology>
    </subcellularLocation>
</comment>
<dbReference type="Pfam" id="PF13927">
    <property type="entry name" value="Ig_3"/>
    <property type="match status" value="4"/>
</dbReference>
<keyword evidence="2" id="KW-0677">Repeat</keyword>
<evidence type="ECO:0000256" key="2">
    <source>
        <dbReference type="ARBA" id="ARBA00022737"/>
    </source>
</evidence>
<evidence type="ECO:0000259" key="9">
    <source>
        <dbReference type="PROSITE" id="PS50853"/>
    </source>
</evidence>
<keyword evidence="5" id="KW-0325">Glycoprotein</keyword>
<comment type="caution">
    <text evidence="10">The sequence shown here is derived from an EMBL/GenBank/DDBJ whole genome shotgun (WGS) entry which is preliminary data.</text>
</comment>
<dbReference type="AlphaFoldDB" id="A0A8X6R3S6"/>
<protein>
    <submittedName>
        <fullName evidence="10">Hemicentin-1</fullName>
    </submittedName>
</protein>
<evidence type="ECO:0000256" key="5">
    <source>
        <dbReference type="ARBA" id="ARBA00023180"/>
    </source>
</evidence>
<dbReference type="Pfam" id="PF08205">
    <property type="entry name" value="C2-set_2"/>
    <property type="match status" value="2"/>
</dbReference>
<dbReference type="SMART" id="SM00409">
    <property type="entry name" value="IG"/>
    <property type="match status" value="7"/>
</dbReference>
<feature type="domain" description="Ig-like" evidence="8">
    <location>
        <begin position="205"/>
        <end position="294"/>
    </location>
</feature>
<dbReference type="PROSITE" id="PS50835">
    <property type="entry name" value="IG_LIKE"/>
    <property type="match status" value="7"/>
</dbReference>
<dbReference type="InterPro" id="IPR013162">
    <property type="entry name" value="CD80_C2-set"/>
</dbReference>
<feature type="domain" description="Ig-like" evidence="8">
    <location>
        <begin position="497"/>
        <end position="575"/>
    </location>
</feature>
<evidence type="ECO:0000313" key="11">
    <source>
        <dbReference type="Proteomes" id="UP000887013"/>
    </source>
</evidence>
<dbReference type="CDD" id="cd00096">
    <property type="entry name" value="Ig"/>
    <property type="match status" value="1"/>
</dbReference>
<keyword evidence="7" id="KW-1133">Transmembrane helix</keyword>
<feature type="domain" description="Ig-like" evidence="8">
    <location>
        <begin position="299"/>
        <end position="390"/>
    </location>
</feature>
<dbReference type="SMART" id="SM00408">
    <property type="entry name" value="IGc2"/>
    <property type="match status" value="6"/>
</dbReference>
<dbReference type="Proteomes" id="UP000887013">
    <property type="component" value="Unassembled WGS sequence"/>
</dbReference>
<dbReference type="Gene3D" id="2.60.40.10">
    <property type="entry name" value="Immunoglobulins"/>
    <property type="match status" value="8"/>
</dbReference>
<dbReference type="GO" id="GO:0016020">
    <property type="term" value="C:membrane"/>
    <property type="evidence" value="ECO:0007669"/>
    <property type="project" value="UniProtKB-SubCell"/>
</dbReference>
<dbReference type="InterPro" id="IPR003598">
    <property type="entry name" value="Ig_sub2"/>
</dbReference>
<dbReference type="SUPFAM" id="SSF49265">
    <property type="entry name" value="Fibronectin type III"/>
    <property type="match status" value="1"/>
</dbReference>
<dbReference type="PANTHER" id="PTHR11640:SF31">
    <property type="entry name" value="IRREGULAR CHIASM C-ROUGHEST PROTEIN-RELATED"/>
    <property type="match status" value="1"/>
</dbReference>
<gene>
    <name evidence="10" type="primary">HMCN1</name>
    <name evidence="10" type="ORF">NPIL_117461</name>
</gene>
<proteinExistence type="predicted"/>
<dbReference type="InterPro" id="IPR036179">
    <property type="entry name" value="Ig-like_dom_sf"/>
</dbReference>
<dbReference type="SMART" id="SM00060">
    <property type="entry name" value="FN3"/>
    <property type="match status" value="1"/>
</dbReference>
<evidence type="ECO:0000256" key="6">
    <source>
        <dbReference type="ARBA" id="ARBA00023319"/>
    </source>
</evidence>
<keyword evidence="7" id="KW-0812">Transmembrane</keyword>
<evidence type="ECO:0000256" key="3">
    <source>
        <dbReference type="ARBA" id="ARBA00023136"/>
    </source>
</evidence>
<feature type="domain" description="Ig-like" evidence="8">
    <location>
        <begin position="401"/>
        <end position="493"/>
    </location>
</feature>
<dbReference type="EMBL" id="BMAW01037187">
    <property type="protein sequence ID" value="GFU47298.1"/>
    <property type="molecule type" value="Genomic_DNA"/>
</dbReference>
<organism evidence="10 11">
    <name type="scientific">Nephila pilipes</name>
    <name type="common">Giant wood spider</name>
    <name type="synonym">Nephila maculata</name>
    <dbReference type="NCBI Taxonomy" id="299642"/>
    <lineage>
        <taxon>Eukaryota</taxon>
        <taxon>Metazoa</taxon>
        <taxon>Ecdysozoa</taxon>
        <taxon>Arthropoda</taxon>
        <taxon>Chelicerata</taxon>
        <taxon>Arachnida</taxon>
        <taxon>Araneae</taxon>
        <taxon>Araneomorphae</taxon>
        <taxon>Entelegynae</taxon>
        <taxon>Araneoidea</taxon>
        <taxon>Nephilidae</taxon>
        <taxon>Nephila</taxon>
    </lineage>
</organism>
<reference evidence="10" key="1">
    <citation type="submission" date="2020-08" db="EMBL/GenBank/DDBJ databases">
        <title>Multicomponent nature underlies the extraordinary mechanical properties of spider dragline silk.</title>
        <authorList>
            <person name="Kono N."/>
            <person name="Nakamura H."/>
            <person name="Mori M."/>
            <person name="Yoshida Y."/>
            <person name="Ohtoshi R."/>
            <person name="Malay A.D."/>
            <person name="Moran D.A.P."/>
            <person name="Tomita M."/>
            <person name="Numata K."/>
            <person name="Arakawa K."/>
        </authorList>
    </citation>
    <scope>NUCLEOTIDE SEQUENCE</scope>
</reference>
<dbReference type="Pfam" id="PF07679">
    <property type="entry name" value="I-set"/>
    <property type="match status" value="1"/>
</dbReference>
<dbReference type="CDD" id="cd00063">
    <property type="entry name" value="FN3"/>
    <property type="match status" value="1"/>
</dbReference>
<evidence type="ECO:0000313" key="10">
    <source>
        <dbReference type="EMBL" id="GFU47298.1"/>
    </source>
</evidence>
<dbReference type="GO" id="GO:0030154">
    <property type="term" value="P:cell differentiation"/>
    <property type="evidence" value="ECO:0007669"/>
    <property type="project" value="UniProtKB-ARBA"/>
</dbReference>
<evidence type="ECO:0000259" key="8">
    <source>
        <dbReference type="PROSITE" id="PS50835"/>
    </source>
</evidence>
<sequence>MKDPPRHPEIKGYREGDLIHAGDHLTLICTSMGGKPPAELEWLRNGDIIQGSYSTSGRDSSSSISFTVRSTDNNALYTCAASNPLTPIPLVAAVKLSVIFPPSFITIEGPSEGNRGETITLNCRSDVSNPPAELTWLVDGVTFEPQDTTFHSVENGWYTTSNLTAIITRQNKNVKVFTCIAHNSPRHEKVFQTFNVSILYPPEEPTITGYDDNSELKEGDHQSFTCSALAGNPPAELRWYRGDIEVQSVTSIVFGHISSILTFEVDASDNEINVRCEVNNSANMKPLSTEVKLTVLFPPQNVTIITDPLQPREGDTVNLECWSGSSNPVAYIVWWKEGTLLKDQHQSQTVPAAHGGTSTRSRISVPVMSADHRSRFTCEAKNDAFQRSVQELVILNVFYAPVFVTSGKVVEMIEGRSGEVNMTAKGYPEVHTYRWSKSGSFIPRRTESYSQVPGVTSDGAVLHFNHVSRHDSGAYTCVAQNAEGSASATLTLNVLYPAVIFNITESIEIAEGESAQFECSADGNPLSEDTLIWRRQDSSGTPLVSINSEPGHSILTVSNVTRKDAHVLECVADNGVGPPSIRTAHLIVLYRPVLLKEQLQRRVAAGERDSAELVCIASGNPAVTFAWSFNGSTISTGQSESLKYSVRQRRKHANEWWSTLMVKSITEGDYGVYTCIAGNQMGHDFIAFNIVKRSIPDPPEALEFMNVSHQGALLVWAPSFDGGLTQSFQLRIQKNQEAAVTFIHIPMNSTSYLLSGLDQGTVYEVSISAKNTLGESSYTSSITFKTKSLPIMDSTMSGPVSSGSSSVDFLPAWLLAAAVIGGLVVVVNLLICIIYIRRKQWCRTAQAYNEVLLEYLYRKTSRS</sequence>
<dbReference type="Pfam" id="PF00041">
    <property type="entry name" value="fn3"/>
    <property type="match status" value="1"/>
</dbReference>
<dbReference type="InterPro" id="IPR003961">
    <property type="entry name" value="FN3_dom"/>
</dbReference>
<dbReference type="InterPro" id="IPR013783">
    <property type="entry name" value="Ig-like_fold"/>
</dbReference>
<feature type="domain" description="Fibronectin type-III" evidence="9">
    <location>
        <begin position="698"/>
        <end position="789"/>
    </location>
</feature>
<dbReference type="GO" id="GO:0009653">
    <property type="term" value="P:anatomical structure morphogenesis"/>
    <property type="evidence" value="ECO:0007669"/>
    <property type="project" value="UniProtKB-ARBA"/>
</dbReference>
<evidence type="ECO:0000256" key="4">
    <source>
        <dbReference type="ARBA" id="ARBA00023157"/>
    </source>
</evidence>
<dbReference type="InterPro" id="IPR051275">
    <property type="entry name" value="Cell_adhesion_signaling"/>
</dbReference>